<dbReference type="Gene3D" id="3.30.1360.130">
    <property type="entry name" value="Dipeptide transport protein"/>
    <property type="match status" value="1"/>
</dbReference>
<evidence type="ECO:0000313" key="3">
    <source>
        <dbReference type="EMBL" id="QDL11219.1"/>
    </source>
</evidence>
<accession>A0A856MLH2</accession>
<keyword evidence="2" id="KW-0479">Metal-binding</keyword>
<evidence type="ECO:0000256" key="2">
    <source>
        <dbReference type="PIRSR" id="PIRSR015853-2"/>
    </source>
</evidence>
<feature type="binding site" evidence="2">
    <location>
        <position position="135"/>
    </location>
    <ligand>
        <name>Zn(2+)</name>
        <dbReference type="ChEBI" id="CHEBI:29105"/>
        <label>2</label>
    </ligand>
</feature>
<dbReference type="Proteomes" id="UP000503129">
    <property type="component" value="Chromosome"/>
</dbReference>
<dbReference type="CDD" id="cd08770">
    <property type="entry name" value="DAP_dppA_3"/>
    <property type="match status" value="1"/>
</dbReference>
<reference evidence="3 4" key="1">
    <citation type="submission" date="2018-06" db="EMBL/GenBank/DDBJ databases">
        <title>Comparative genomics of Brasilonema spp. strains.</title>
        <authorList>
            <person name="Alvarenga D.O."/>
            <person name="Fiore M.F."/>
            <person name="Varani A.M."/>
        </authorList>
    </citation>
    <scope>NUCLEOTIDE SEQUENCE [LARGE SCALE GENOMIC DNA]</scope>
    <source>
        <strain evidence="3 4">CENA114</strain>
    </source>
</reference>
<proteinExistence type="predicted"/>
<dbReference type="Pfam" id="PF04951">
    <property type="entry name" value="Peptidase_M55"/>
    <property type="match status" value="1"/>
</dbReference>
<keyword evidence="4" id="KW-1185">Reference proteome</keyword>
<protein>
    <submittedName>
        <fullName evidence="3">Amino acid amidase</fullName>
    </submittedName>
</protein>
<feature type="binding site" evidence="2">
    <location>
        <position position="8"/>
    </location>
    <ligand>
        <name>Zn(2+)</name>
        <dbReference type="ChEBI" id="CHEBI:29105"/>
        <label>1</label>
    </ligand>
</feature>
<feature type="binding site" evidence="2">
    <location>
        <position position="8"/>
    </location>
    <ligand>
        <name>Zn(2+)</name>
        <dbReference type="ChEBI" id="CHEBI:29105"/>
        <label>2</label>
    </ligand>
</feature>
<evidence type="ECO:0000313" key="4">
    <source>
        <dbReference type="Proteomes" id="UP000503129"/>
    </source>
</evidence>
<dbReference type="SUPFAM" id="SSF63992">
    <property type="entry name" value="Dipeptide transport protein"/>
    <property type="match status" value="1"/>
</dbReference>
<dbReference type="PIRSF" id="PIRSF015853">
    <property type="entry name" value="Pep_DppA"/>
    <property type="match status" value="1"/>
</dbReference>
<dbReference type="InterPro" id="IPR027476">
    <property type="entry name" value="DppA_N"/>
</dbReference>
<feature type="active site" description="Nucleophile" evidence="1">
    <location>
        <position position="117"/>
    </location>
</feature>
<dbReference type="InterPro" id="IPR036177">
    <property type="entry name" value="Peptidase_M55_sf"/>
</dbReference>
<dbReference type="GO" id="GO:0046872">
    <property type="term" value="F:metal ion binding"/>
    <property type="evidence" value="ECO:0007669"/>
    <property type="project" value="UniProtKB-KW"/>
</dbReference>
<dbReference type="EMBL" id="CP030118">
    <property type="protein sequence ID" value="QDL11219.1"/>
    <property type="molecule type" value="Genomic_DNA"/>
</dbReference>
<keyword evidence="2" id="KW-0862">Zinc</keyword>
<dbReference type="InterPro" id="IPR007035">
    <property type="entry name" value="Peptidase_M55"/>
</dbReference>
<sequence length="265" mass="29381">MKIYISADIEGIAGISHWDEATLGKQQYDIFQEQMTREVIAACEGAIAAGATEIIVKDAHDTGRNLDPYRLPLPAQLIRGWSGHPYSMVQELNSSFTALILIGYHSRAGSAKNPLAHTLSEDLNCILLNDQPIAEFHLVAMTAAYEKVPVVFVSGDSALCQAVKVYDTNIETVSTKKGIGESVWTIHPEEAVKQIQAGVESALQHQHQIEVKPLPENFKLEVQYKHPPDAYENSFYPGAKLQGEQSVIFETDDWFEVIRALCFIV</sequence>
<organism evidence="3 4">
    <name type="scientific">Brasilonema sennae CENA114</name>
    <dbReference type="NCBI Taxonomy" id="415709"/>
    <lineage>
        <taxon>Bacteria</taxon>
        <taxon>Bacillati</taxon>
        <taxon>Cyanobacteriota</taxon>
        <taxon>Cyanophyceae</taxon>
        <taxon>Nostocales</taxon>
        <taxon>Scytonemataceae</taxon>
        <taxon>Brasilonema</taxon>
        <taxon>Bromeliae group (in: Brasilonema)</taxon>
    </lineage>
</organism>
<feature type="binding site" evidence="2">
    <location>
        <position position="10"/>
    </location>
    <ligand>
        <name>Zn(2+)</name>
        <dbReference type="ChEBI" id="CHEBI:29105"/>
        <label>1</label>
    </ligand>
</feature>
<dbReference type="AlphaFoldDB" id="A0A856MLH2"/>
<feature type="binding site" evidence="2">
    <location>
        <position position="105"/>
    </location>
    <ligand>
        <name>Zn(2+)</name>
        <dbReference type="ChEBI" id="CHEBI:29105"/>
        <label>2</label>
    </ligand>
</feature>
<gene>
    <name evidence="3" type="ORF">DP114_27975</name>
</gene>
<dbReference type="Gene3D" id="3.40.50.10780">
    <property type="entry name" value="Dipeptide transport protein"/>
    <property type="match status" value="1"/>
</dbReference>
<evidence type="ECO:0000256" key="1">
    <source>
        <dbReference type="PIRSR" id="PIRSR015853-1"/>
    </source>
</evidence>
<dbReference type="RefSeq" id="WP_169268230.1">
    <property type="nucleotide sequence ID" value="NZ_CAWOXK010000001.1"/>
</dbReference>
<feature type="binding site" evidence="2">
    <location>
        <position position="60"/>
    </location>
    <ligand>
        <name>Zn(2+)</name>
        <dbReference type="ChEBI" id="CHEBI:29105"/>
        <label>2</label>
    </ligand>
</feature>
<name>A0A856MLH2_9CYAN</name>
<dbReference type="KEGG" id="bsen:DP114_27975"/>